<dbReference type="RefSeq" id="WP_185430495.1">
    <property type="nucleotide sequence ID" value="NZ_JAARRW010000010.1"/>
</dbReference>
<keyword evidence="2" id="KW-0732">Signal</keyword>
<name>A0A7X1CGL8_9LIST</name>
<evidence type="ECO:0000313" key="4">
    <source>
        <dbReference type="Proteomes" id="UP000541955"/>
    </source>
</evidence>
<accession>A0A7X1CGL8</accession>
<feature type="compositionally biased region" description="Basic and acidic residues" evidence="1">
    <location>
        <begin position="278"/>
        <end position="288"/>
    </location>
</feature>
<proteinExistence type="predicted"/>
<feature type="chain" id="PRO_5039152497" description="Lipoprotein" evidence="2">
    <location>
        <begin position="26"/>
        <end position="288"/>
    </location>
</feature>
<evidence type="ECO:0000256" key="1">
    <source>
        <dbReference type="SAM" id="MobiDB-lite"/>
    </source>
</evidence>
<comment type="caution">
    <text evidence="3">The sequence shown here is derived from an EMBL/GenBank/DDBJ whole genome shotgun (WGS) entry which is preliminary data.</text>
</comment>
<feature type="region of interest" description="Disordered" evidence="1">
    <location>
        <begin position="28"/>
        <end position="66"/>
    </location>
</feature>
<dbReference type="EMBL" id="JAARRW010000010">
    <property type="protein sequence ID" value="MBC1563609.1"/>
    <property type="molecule type" value="Genomic_DNA"/>
</dbReference>
<reference evidence="3 4" key="1">
    <citation type="submission" date="2020-03" db="EMBL/GenBank/DDBJ databases">
        <title>Soil Listeria distribution.</title>
        <authorList>
            <person name="Liao J."/>
            <person name="Wiedmann M."/>
        </authorList>
    </citation>
    <scope>NUCLEOTIDE SEQUENCE [LARGE SCALE GENOMIC DNA]</scope>
    <source>
        <strain evidence="3 4">FSL L7-1387</strain>
    </source>
</reference>
<evidence type="ECO:0000313" key="3">
    <source>
        <dbReference type="EMBL" id="MBC1563609.1"/>
    </source>
</evidence>
<gene>
    <name evidence="3" type="ORF">HB902_16160</name>
</gene>
<dbReference type="Proteomes" id="UP000541955">
    <property type="component" value="Unassembled WGS sequence"/>
</dbReference>
<feature type="region of interest" description="Disordered" evidence="1">
    <location>
        <begin position="264"/>
        <end position="288"/>
    </location>
</feature>
<sequence length="288" mass="32096">MTKQQTIIKKTGLAVMTAMTVLSLAACGNGSQGATEEKPKEQEQVKSDVTDAKDNKDKLSSENSFSDPEVAAKTFMDIVFKDKTSRIKELTHLSPEQFKETELDLFRKNGSLHIPEDWILQTPSGSTYTSNEILEGYAKTMVDMYQDIDDYTTMSSEVTDEGAEVKVSVRGLAGKGLGQASREITEKYLGPDAYKYNGTDSKELNTVMQLVNFWSLSQYYERGGTTPVVQEPMIFTIYFEKDKNGDYAPNEDTLKELYKGAYGTNDYQGSGSSESNDEISKTEDSNDY</sequence>
<dbReference type="PROSITE" id="PS51257">
    <property type="entry name" value="PROKAR_LIPOPROTEIN"/>
    <property type="match status" value="1"/>
</dbReference>
<dbReference type="AlphaFoldDB" id="A0A7X1CGL8"/>
<feature type="compositionally biased region" description="Basic and acidic residues" evidence="1">
    <location>
        <begin position="35"/>
        <end position="60"/>
    </location>
</feature>
<organism evidence="3 4">
    <name type="scientific">Listeria booriae</name>
    <dbReference type="NCBI Taxonomy" id="1552123"/>
    <lineage>
        <taxon>Bacteria</taxon>
        <taxon>Bacillati</taxon>
        <taxon>Bacillota</taxon>
        <taxon>Bacilli</taxon>
        <taxon>Bacillales</taxon>
        <taxon>Listeriaceae</taxon>
        <taxon>Listeria</taxon>
    </lineage>
</organism>
<evidence type="ECO:0008006" key="5">
    <source>
        <dbReference type="Google" id="ProtNLM"/>
    </source>
</evidence>
<feature type="compositionally biased region" description="Polar residues" evidence="1">
    <location>
        <begin position="265"/>
        <end position="274"/>
    </location>
</feature>
<protein>
    <recommendedName>
        <fullName evidence="5">Lipoprotein</fullName>
    </recommendedName>
</protein>
<feature type="signal peptide" evidence="2">
    <location>
        <begin position="1"/>
        <end position="25"/>
    </location>
</feature>
<evidence type="ECO:0000256" key="2">
    <source>
        <dbReference type="SAM" id="SignalP"/>
    </source>
</evidence>